<dbReference type="RefSeq" id="WP_135836480.1">
    <property type="nucleotide sequence ID" value="NZ_SRPE01000011.1"/>
</dbReference>
<dbReference type="OrthoDB" id="1242646at2"/>
<organism evidence="1 2">
    <name type="scientific">Empedobacter tilapiae</name>
    <dbReference type="NCBI Taxonomy" id="2491114"/>
    <lineage>
        <taxon>Bacteria</taxon>
        <taxon>Pseudomonadati</taxon>
        <taxon>Bacteroidota</taxon>
        <taxon>Flavobacteriia</taxon>
        <taxon>Flavobacteriales</taxon>
        <taxon>Weeksellaceae</taxon>
        <taxon>Empedobacter</taxon>
    </lineage>
</organism>
<keyword evidence="2" id="KW-1185">Reference proteome</keyword>
<dbReference type="AlphaFoldDB" id="A0A4Z1BEH7"/>
<sequence>MMNLYARNVIAICVICSFNNVKAQVGIGTESPNISSSLDISSQNTGVLIPRVNLLATNLPSPINNPENSLLIFNLSNNGLGRNAVSPGYYYWSKKTDNTGEWVRLSNNLEEPWNIQGTQIPAISNLNSIYQEGNVAIGFKSNDLESSKKFEVKGDFKAAFSQSAQNVGIETSGFSTGTQLISLYNKNTQTAGLGSTIDMSTSNINLRSGRSSILNSSVNILNNRLSIGANNDVMGALRSLLNISLNPSSKEITLYSIASSSPILTGNHFKSEIILDGARGIKFNFNTNGASGNEVNTDSYMFPRTIGTKGQVLSVGEIPTGASYTQLEWKNVSELRNNKLNYSNQVQDTEKKWINGASIKEATIEVILDNSINRFIIPKDIDLSSNPKIINARLIHQESTRIVNNVLSYNIQSRELIMEGESLPKGKYYLFLEFFENL</sequence>
<gene>
    <name evidence="1" type="ORF">E4J94_14350</name>
</gene>
<protein>
    <submittedName>
        <fullName evidence="1">Uncharacterized protein</fullName>
    </submittedName>
</protein>
<reference evidence="1 2" key="1">
    <citation type="submission" date="2019-03" db="EMBL/GenBank/DDBJ databases">
        <title>Empedobacter tilapiae sp. nov., isolated from an intestine of Nile tilapia Oreochromis niloticus.</title>
        <authorList>
            <person name="Kim Y.-O."/>
            <person name="Yoon J.-H."/>
        </authorList>
    </citation>
    <scope>NUCLEOTIDE SEQUENCE [LARGE SCALE GENOMIC DNA]</scope>
    <source>
        <strain evidence="1 2">MRS2</strain>
    </source>
</reference>
<evidence type="ECO:0000313" key="2">
    <source>
        <dbReference type="Proteomes" id="UP000297998"/>
    </source>
</evidence>
<evidence type="ECO:0000313" key="1">
    <source>
        <dbReference type="EMBL" id="TGN23630.1"/>
    </source>
</evidence>
<dbReference type="Proteomes" id="UP000297998">
    <property type="component" value="Unassembled WGS sequence"/>
</dbReference>
<proteinExistence type="predicted"/>
<name>A0A4Z1BEH7_9FLAO</name>
<dbReference type="EMBL" id="SRPE01000011">
    <property type="protein sequence ID" value="TGN23630.1"/>
    <property type="molecule type" value="Genomic_DNA"/>
</dbReference>
<comment type="caution">
    <text evidence="1">The sequence shown here is derived from an EMBL/GenBank/DDBJ whole genome shotgun (WGS) entry which is preliminary data.</text>
</comment>
<accession>A0A4Z1BEH7</accession>